<name>A0A2A9NG39_9AGAR</name>
<dbReference type="Proteomes" id="UP000242287">
    <property type="component" value="Unassembled WGS sequence"/>
</dbReference>
<keyword evidence="2" id="KW-1185">Reference proteome</keyword>
<sequence>MTYVALVYHCISLPSCTDYHTAGEAIMLIIVDRLHWQNDMMQDHGYHLPFCQCSAMSLADSIIISQLSNEAMHGPQVIDGMIM</sequence>
<evidence type="ECO:0000313" key="2">
    <source>
        <dbReference type="Proteomes" id="UP000242287"/>
    </source>
</evidence>
<dbReference type="EMBL" id="KZ302167">
    <property type="protein sequence ID" value="PFH46682.1"/>
    <property type="molecule type" value="Genomic_DNA"/>
</dbReference>
<proteinExistence type="predicted"/>
<protein>
    <submittedName>
        <fullName evidence="1">Uncharacterized protein</fullName>
    </submittedName>
</protein>
<evidence type="ECO:0000313" key="1">
    <source>
        <dbReference type="EMBL" id="PFH46682.1"/>
    </source>
</evidence>
<dbReference type="AlphaFoldDB" id="A0A2A9NG39"/>
<gene>
    <name evidence="1" type="ORF">AMATHDRAFT_69278</name>
</gene>
<reference evidence="1 2" key="1">
    <citation type="submission" date="2014-02" db="EMBL/GenBank/DDBJ databases">
        <title>Transposable element dynamics among asymbiotic and ectomycorrhizal Amanita fungi.</title>
        <authorList>
            <consortium name="DOE Joint Genome Institute"/>
            <person name="Hess J."/>
            <person name="Skrede I."/>
            <person name="Wolfe B."/>
            <person name="LaButti K."/>
            <person name="Ohm R.A."/>
            <person name="Grigoriev I.V."/>
            <person name="Pringle A."/>
        </authorList>
    </citation>
    <scope>NUCLEOTIDE SEQUENCE [LARGE SCALE GENOMIC DNA]</scope>
    <source>
        <strain evidence="1 2">SKay4041</strain>
    </source>
</reference>
<organism evidence="1 2">
    <name type="scientific">Amanita thiersii Skay4041</name>
    <dbReference type="NCBI Taxonomy" id="703135"/>
    <lineage>
        <taxon>Eukaryota</taxon>
        <taxon>Fungi</taxon>
        <taxon>Dikarya</taxon>
        <taxon>Basidiomycota</taxon>
        <taxon>Agaricomycotina</taxon>
        <taxon>Agaricomycetes</taxon>
        <taxon>Agaricomycetidae</taxon>
        <taxon>Agaricales</taxon>
        <taxon>Pluteineae</taxon>
        <taxon>Amanitaceae</taxon>
        <taxon>Amanita</taxon>
    </lineage>
</organism>
<accession>A0A2A9NG39</accession>